<dbReference type="EMBL" id="ADVG01000004">
    <property type="protein sequence ID" value="EFH82959.1"/>
    <property type="molecule type" value="Genomic_DNA"/>
</dbReference>
<gene>
    <name evidence="1" type="ORF">Krac_3857</name>
</gene>
<keyword evidence="2" id="KW-1185">Reference proteome</keyword>
<evidence type="ECO:0000313" key="2">
    <source>
        <dbReference type="Proteomes" id="UP000004508"/>
    </source>
</evidence>
<dbReference type="Proteomes" id="UP000004508">
    <property type="component" value="Unassembled WGS sequence"/>
</dbReference>
<evidence type="ECO:0000313" key="1">
    <source>
        <dbReference type="EMBL" id="EFH82959.1"/>
    </source>
</evidence>
<proteinExistence type="predicted"/>
<dbReference type="AlphaFoldDB" id="D6U3G9"/>
<reference evidence="1 2" key="1">
    <citation type="journal article" date="2011" name="Stand. Genomic Sci.">
        <title>Non-contiguous finished genome sequence and contextual data of the filamentous soil bacterium Ktedonobacter racemifer type strain (SOSP1-21).</title>
        <authorList>
            <person name="Chang Y.J."/>
            <person name="Land M."/>
            <person name="Hauser L."/>
            <person name="Chertkov O."/>
            <person name="Del Rio T.G."/>
            <person name="Nolan M."/>
            <person name="Copeland A."/>
            <person name="Tice H."/>
            <person name="Cheng J.F."/>
            <person name="Lucas S."/>
            <person name="Han C."/>
            <person name="Goodwin L."/>
            <person name="Pitluck S."/>
            <person name="Ivanova N."/>
            <person name="Ovchinikova G."/>
            <person name="Pati A."/>
            <person name="Chen A."/>
            <person name="Palaniappan K."/>
            <person name="Mavromatis K."/>
            <person name="Liolios K."/>
            <person name="Brettin T."/>
            <person name="Fiebig A."/>
            <person name="Rohde M."/>
            <person name="Abt B."/>
            <person name="Goker M."/>
            <person name="Detter J.C."/>
            <person name="Woyke T."/>
            <person name="Bristow J."/>
            <person name="Eisen J.A."/>
            <person name="Markowitz V."/>
            <person name="Hugenholtz P."/>
            <person name="Kyrpides N.C."/>
            <person name="Klenk H.P."/>
            <person name="Lapidus A."/>
        </authorList>
    </citation>
    <scope>NUCLEOTIDE SEQUENCE [LARGE SCALE GENOMIC DNA]</scope>
    <source>
        <strain evidence="2">DSM 44963</strain>
    </source>
</reference>
<organism evidence="1 2">
    <name type="scientific">Ktedonobacter racemifer DSM 44963</name>
    <dbReference type="NCBI Taxonomy" id="485913"/>
    <lineage>
        <taxon>Bacteria</taxon>
        <taxon>Bacillati</taxon>
        <taxon>Chloroflexota</taxon>
        <taxon>Ktedonobacteria</taxon>
        <taxon>Ktedonobacterales</taxon>
        <taxon>Ktedonobacteraceae</taxon>
        <taxon>Ktedonobacter</taxon>
    </lineage>
</organism>
<sequence length="33" mass="4030">MLLVVFTDVMSNIDMSQRYRKQAERYQQALEHK</sequence>
<comment type="caution">
    <text evidence="1">The sequence shown here is derived from an EMBL/GenBank/DDBJ whole genome shotgun (WGS) entry which is preliminary data.</text>
</comment>
<dbReference type="InParanoid" id="D6U3G9"/>
<protein>
    <submittedName>
        <fullName evidence="1">Uncharacterized protein</fullName>
    </submittedName>
</protein>
<name>D6U3G9_KTERA</name>
<accession>D6U3G9</accession>